<comment type="caution">
    <text evidence="12">The sequence shown here is derived from an EMBL/GenBank/DDBJ whole genome shotgun (WGS) entry which is preliminary data.</text>
</comment>
<dbReference type="PANTHER" id="PTHR15459">
    <property type="entry name" value="POLYAMINE-MODULATED FACTOR 1"/>
    <property type="match status" value="1"/>
</dbReference>
<keyword evidence="10" id="KW-0175">Coiled coil</keyword>
<dbReference type="GO" id="GO:0007059">
    <property type="term" value="P:chromosome segregation"/>
    <property type="evidence" value="ECO:0007669"/>
    <property type="project" value="TreeGrafter"/>
</dbReference>
<evidence type="ECO:0000313" key="13">
    <source>
        <dbReference type="Proteomes" id="UP000886523"/>
    </source>
</evidence>
<evidence type="ECO:0000256" key="3">
    <source>
        <dbReference type="ARBA" id="ARBA00022454"/>
    </source>
</evidence>
<evidence type="ECO:0000313" key="12">
    <source>
        <dbReference type="EMBL" id="KAF9517762.1"/>
    </source>
</evidence>
<dbReference type="OrthoDB" id="18453at2759"/>
<evidence type="ECO:0000256" key="8">
    <source>
        <dbReference type="ARBA" id="ARBA00023306"/>
    </source>
</evidence>
<feature type="coiled-coil region" evidence="10">
    <location>
        <begin position="132"/>
        <end position="159"/>
    </location>
</feature>
<dbReference type="GO" id="GO:0051301">
    <property type="term" value="P:cell division"/>
    <property type="evidence" value="ECO:0007669"/>
    <property type="project" value="UniProtKB-KW"/>
</dbReference>
<keyword evidence="4" id="KW-0132">Cell division</keyword>
<keyword evidence="5" id="KW-0498">Mitosis</keyword>
<dbReference type="GO" id="GO:0005634">
    <property type="term" value="C:nucleus"/>
    <property type="evidence" value="ECO:0007669"/>
    <property type="project" value="UniProtKB-SubCell"/>
</dbReference>
<keyword evidence="13" id="KW-1185">Reference proteome</keyword>
<protein>
    <submittedName>
        <fullName evidence="12">Uncharacterized protein</fullName>
    </submittedName>
</protein>
<keyword evidence="9" id="KW-0137">Centromere</keyword>
<evidence type="ECO:0000256" key="9">
    <source>
        <dbReference type="ARBA" id="ARBA00023328"/>
    </source>
</evidence>
<evidence type="ECO:0000256" key="2">
    <source>
        <dbReference type="ARBA" id="ARBA00004629"/>
    </source>
</evidence>
<evidence type="ECO:0000256" key="10">
    <source>
        <dbReference type="SAM" id="Coils"/>
    </source>
</evidence>
<dbReference type="Pfam" id="PF03980">
    <property type="entry name" value="Nnf1"/>
    <property type="match status" value="1"/>
</dbReference>
<evidence type="ECO:0000256" key="11">
    <source>
        <dbReference type="SAM" id="MobiDB-lite"/>
    </source>
</evidence>
<dbReference type="InterPro" id="IPR007128">
    <property type="entry name" value="PMF1/Nnf1"/>
</dbReference>
<feature type="region of interest" description="Disordered" evidence="11">
    <location>
        <begin position="99"/>
        <end position="119"/>
    </location>
</feature>
<evidence type="ECO:0000256" key="6">
    <source>
        <dbReference type="ARBA" id="ARBA00022838"/>
    </source>
</evidence>
<keyword evidence="8" id="KW-0131">Cell cycle</keyword>
<name>A0A9P6DXS7_9AGAM</name>
<keyword evidence="7" id="KW-0539">Nucleus</keyword>
<proteinExistence type="predicted"/>
<keyword evidence="6" id="KW-0995">Kinetochore</keyword>
<evidence type="ECO:0000256" key="5">
    <source>
        <dbReference type="ARBA" id="ARBA00022776"/>
    </source>
</evidence>
<evidence type="ECO:0000256" key="4">
    <source>
        <dbReference type="ARBA" id="ARBA00022618"/>
    </source>
</evidence>
<gene>
    <name evidence="12" type="ORF">BS47DRAFT_1290391</name>
</gene>
<accession>A0A9P6DXS7</accession>
<dbReference type="Proteomes" id="UP000886523">
    <property type="component" value="Unassembled WGS sequence"/>
</dbReference>
<sequence length="192" mass="21679">MSEVNTTNDPLPISTEGRSKRYVLFHKAFELAFQRANEKWTEEDCASCFPLIHAAAPHLLQTIRQESIDEEEKKITETWGAADGIDALHKAILESRRRAAAAKDNPNDPNNAHKDTWRPTLDPHTAVRAVKVPLLRQELERLKNEIEQGTARNMKLDAEMRSNVAAQEEATRKVQTLLVGLDKVQQHSTPLS</sequence>
<keyword evidence="3" id="KW-0158">Chromosome</keyword>
<reference evidence="12" key="1">
    <citation type="journal article" date="2020" name="Nat. Commun.">
        <title>Large-scale genome sequencing of mycorrhizal fungi provides insights into the early evolution of symbiotic traits.</title>
        <authorList>
            <person name="Miyauchi S."/>
            <person name="Kiss E."/>
            <person name="Kuo A."/>
            <person name="Drula E."/>
            <person name="Kohler A."/>
            <person name="Sanchez-Garcia M."/>
            <person name="Morin E."/>
            <person name="Andreopoulos B."/>
            <person name="Barry K.W."/>
            <person name="Bonito G."/>
            <person name="Buee M."/>
            <person name="Carver A."/>
            <person name="Chen C."/>
            <person name="Cichocki N."/>
            <person name="Clum A."/>
            <person name="Culley D."/>
            <person name="Crous P.W."/>
            <person name="Fauchery L."/>
            <person name="Girlanda M."/>
            <person name="Hayes R.D."/>
            <person name="Keri Z."/>
            <person name="LaButti K."/>
            <person name="Lipzen A."/>
            <person name="Lombard V."/>
            <person name="Magnuson J."/>
            <person name="Maillard F."/>
            <person name="Murat C."/>
            <person name="Nolan M."/>
            <person name="Ohm R.A."/>
            <person name="Pangilinan J."/>
            <person name="Pereira M.F."/>
            <person name="Perotto S."/>
            <person name="Peter M."/>
            <person name="Pfister S."/>
            <person name="Riley R."/>
            <person name="Sitrit Y."/>
            <person name="Stielow J.B."/>
            <person name="Szollosi G."/>
            <person name="Zifcakova L."/>
            <person name="Stursova M."/>
            <person name="Spatafora J.W."/>
            <person name="Tedersoo L."/>
            <person name="Vaario L.M."/>
            <person name="Yamada A."/>
            <person name="Yan M."/>
            <person name="Wang P."/>
            <person name="Xu J."/>
            <person name="Bruns T."/>
            <person name="Baldrian P."/>
            <person name="Vilgalys R."/>
            <person name="Dunand C."/>
            <person name="Henrissat B."/>
            <person name="Grigoriev I.V."/>
            <person name="Hibbett D."/>
            <person name="Nagy L.G."/>
            <person name="Martin F.M."/>
        </authorList>
    </citation>
    <scope>NUCLEOTIDE SEQUENCE</scope>
    <source>
        <strain evidence="12">UP504</strain>
    </source>
</reference>
<dbReference type="GO" id="GO:0000444">
    <property type="term" value="C:MIS12/MIND type complex"/>
    <property type="evidence" value="ECO:0007669"/>
    <property type="project" value="InterPro"/>
</dbReference>
<dbReference type="AlphaFoldDB" id="A0A9P6DXS7"/>
<evidence type="ECO:0000256" key="7">
    <source>
        <dbReference type="ARBA" id="ARBA00023242"/>
    </source>
</evidence>
<dbReference type="PANTHER" id="PTHR15459:SF3">
    <property type="entry name" value="POLYAMINE-MODULATED FACTOR 1"/>
    <property type="match status" value="1"/>
</dbReference>
<dbReference type="EMBL" id="MU128929">
    <property type="protein sequence ID" value="KAF9517762.1"/>
    <property type="molecule type" value="Genomic_DNA"/>
</dbReference>
<organism evidence="12 13">
    <name type="scientific">Hydnum rufescens UP504</name>
    <dbReference type="NCBI Taxonomy" id="1448309"/>
    <lineage>
        <taxon>Eukaryota</taxon>
        <taxon>Fungi</taxon>
        <taxon>Dikarya</taxon>
        <taxon>Basidiomycota</taxon>
        <taxon>Agaricomycotina</taxon>
        <taxon>Agaricomycetes</taxon>
        <taxon>Cantharellales</taxon>
        <taxon>Hydnaceae</taxon>
        <taxon>Hydnum</taxon>
    </lineage>
</organism>
<evidence type="ECO:0000256" key="1">
    <source>
        <dbReference type="ARBA" id="ARBA00004123"/>
    </source>
</evidence>
<comment type="subcellular location">
    <subcellularLocation>
        <location evidence="2">Chromosome</location>
        <location evidence="2">Centromere</location>
        <location evidence="2">Kinetochore</location>
    </subcellularLocation>
    <subcellularLocation>
        <location evidence="1">Nucleus</location>
    </subcellularLocation>
</comment>